<dbReference type="EMBL" id="MN739661">
    <property type="protein sequence ID" value="QHT19058.1"/>
    <property type="molecule type" value="Genomic_DNA"/>
</dbReference>
<name>A0A6C0DQ64_9ZZZZ</name>
<evidence type="ECO:0000313" key="1">
    <source>
        <dbReference type="EMBL" id="QHT19058.1"/>
    </source>
</evidence>
<organism evidence="1">
    <name type="scientific">viral metagenome</name>
    <dbReference type="NCBI Taxonomy" id="1070528"/>
    <lineage>
        <taxon>unclassified sequences</taxon>
        <taxon>metagenomes</taxon>
        <taxon>organismal metagenomes</taxon>
    </lineage>
</organism>
<accession>A0A6C0DQ64</accession>
<reference evidence="1" key="1">
    <citation type="journal article" date="2020" name="Nature">
        <title>Giant virus diversity and host interactions through global metagenomics.</title>
        <authorList>
            <person name="Schulz F."/>
            <person name="Roux S."/>
            <person name="Paez-Espino D."/>
            <person name="Jungbluth S."/>
            <person name="Walsh D.A."/>
            <person name="Denef V.J."/>
            <person name="McMahon K.D."/>
            <person name="Konstantinidis K.T."/>
            <person name="Eloe-Fadrosh E.A."/>
            <person name="Kyrpides N.C."/>
            <person name="Woyke T."/>
        </authorList>
    </citation>
    <scope>NUCLEOTIDE SEQUENCE</scope>
    <source>
        <strain evidence="1">GVMAG-M-3300023174-49</strain>
    </source>
</reference>
<proteinExistence type="predicted"/>
<sequence>MIVFISYIVIHCNKLVDPLIRPLIPDEFNILFGTTYHTANPWALLQFTQYRNNPLFPTATALFKSYTYTWFIVKLVEFKPIIEVGNILNQLVPFMV</sequence>
<dbReference type="AlphaFoldDB" id="A0A6C0DQ64"/>
<protein>
    <submittedName>
        <fullName evidence="1">Uncharacterized protein</fullName>
    </submittedName>
</protein>